<dbReference type="AlphaFoldDB" id="A0A8S1NGJ5"/>
<comment type="caution">
    <text evidence="1">The sequence shown here is derived from an EMBL/GenBank/DDBJ whole genome shotgun (WGS) entry which is preliminary data.</text>
</comment>
<sequence>MINQRPPIPKFNEGFLTNKVEMPLLEEVQHLIFKLNLDFEIEKKAIKIIKQIPLPNTQTAARGVILYCLKEFGKKLPKLDSKLEQMIKHIDKQQASNFSFVCEKLGFCDQVSGACVILKKQLNYLIGRLEQNLQVAITVKIAADIIFLKYGGLNTRILSEITQVNEEKLKISLNRITPFSEKIILDLINHYNQSDL</sequence>
<proteinExistence type="predicted"/>
<evidence type="ECO:0000313" key="1">
    <source>
        <dbReference type="EMBL" id="CAD8091680.1"/>
    </source>
</evidence>
<evidence type="ECO:0000313" key="2">
    <source>
        <dbReference type="Proteomes" id="UP000688137"/>
    </source>
</evidence>
<gene>
    <name evidence="1" type="ORF">PPRIM_AZ9-3.1.T0890007</name>
</gene>
<dbReference type="OMA" id="RGVILYC"/>
<dbReference type="Proteomes" id="UP000688137">
    <property type="component" value="Unassembled WGS sequence"/>
</dbReference>
<reference evidence="1" key="1">
    <citation type="submission" date="2021-01" db="EMBL/GenBank/DDBJ databases">
        <authorList>
            <consortium name="Genoscope - CEA"/>
            <person name="William W."/>
        </authorList>
    </citation>
    <scope>NUCLEOTIDE SEQUENCE</scope>
</reference>
<keyword evidence="2" id="KW-1185">Reference proteome</keyword>
<dbReference type="EMBL" id="CAJJDM010000092">
    <property type="protein sequence ID" value="CAD8091680.1"/>
    <property type="molecule type" value="Genomic_DNA"/>
</dbReference>
<accession>A0A8S1NGJ5</accession>
<organism evidence="1 2">
    <name type="scientific">Paramecium primaurelia</name>
    <dbReference type="NCBI Taxonomy" id="5886"/>
    <lineage>
        <taxon>Eukaryota</taxon>
        <taxon>Sar</taxon>
        <taxon>Alveolata</taxon>
        <taxon>Ciliophora</taxon>
        <taxon>Intramacronucleata</taxon>
        <taxon>Oligohymenophorea</taxon>
        <taxon>Peniculida</taxon>
        <taxon>Parameciidae</taxon>
        <taxon>Paramecium</taxon>
    </lineage>
</organism>
<protein>
    <submittedName>
        <fullName evidence="1">Uncharacterized protein</fullName>
    </submittedName>
</protein>
<name>A0A8S1NGJ5_PARPR</name>